<dbReference type="KEGG" id="wfu:AXE80_04995"/>
<dbReference type="AlphaFoldDB" id="A0A1B1Y4I7"/>
<keyword evidence="4" id="KW-1185">Reference proteome</keyword>
<dbReference type="OrthoDB" id="1491557at2"/>
<evidence type="ECO:0000313" key="4">
    <source>
        <dbReference type="Proteomes" id="UP000092967"/>
    </source>
</evidence>
<evidence type="ECO:0000256" key="2">
    <source>
        <dbReference type="SAM" id="SignalP"/>
    </source>
</evidence>
<dbReference type="SUPFAM" id="SSF89392">
    <property type="entry name" value="Prokaryotic lipoproteins and lipoprotein localization factors"/>
    <property type="match status" value="1"/>
</dbReference>
<dbReference type="PANTHER" id="PTHR35869:SF1">
    <property type="entry name" value="OUTER-MEMBRANE LIPOPROTEIN CARRIER PROTEIN"/>
    <property type="match status" value="1"/>
</dbReference>
<feature type="signal peptide" evidence="2">
    <location>
        <begin position="1"/>
        <end position="25"/>
    </location>
</feature>
<dbReference type="EMBL" id="CP014224">
    <property type="protein sequence ID" value="ANW95670.1"/>
    <property type="molecule type" value="Genomic_DNA"/>
</dbReference>
<evidence type="ECO:0008006" key="5">
    <source>
        <dbReference type="Google" id="ProtNLM"/>
    </source>
</evidence>
<proteinExistence type="predicted"/>
<reference evidence="3 4" key="1">
    <citation type="submission" date="2016-02" db="EMBL/GenBank/DDBJ databases">
        <authorList>
            <person name="Wen L."/>
            <person name="He K."/>
            <person name="Yang H."/>
        </authorList>
    </citation>
    <scope>NUCLEOTIDE SEQUENCE [LARGE SCALE GENOMIC DNA]</scope>
    <source>
        <strain evidence="3 4">CZ1127</strain>
    </source>
</reference>
<dbReference type="Proteomes" id="UP000092967">
    <property type="component" value="Chromosome"/>
</dbReference>
<evidence type="ECO:0000313" key="3">
    <source>
        <dbReference type="EMBL" id="ANW95670.1"/>
    </source>
</evidence>
<keyword evidence="1 2" id="KW-0732">Signal</keyword>
<dbReference type="Gene3D" id="2.50.20.10">
    <property type="entry name" value="Lipoprotein localisation LolA/LolB/LppX"/>
    <property type="match status" value="1"/>
</dbReference>
<dbReference type="Pfam" id="PF03548">
    <property type="entry name" value="LolA"/>
    <property type="match status" value="1"/>
</dbReference>
<evidence type="ECO:0000256" key="1">
    <source>
        <dbReference type="ARBA" id="ARBA00022729"/>
    </source>
</evidence>
<dbReference type="CDD" id="cd16325">
    <property type="entry name" value="LolA"/>
    <property type="match status" value="1"/>
</dbReference>
<protein>
    <recommendedName>
        <fullName evidence="5">Outer membrane lipoprotein carrier protein LolA</fullName>
    </recommendedName>
</protein>
<dbReference type="InterPro" id="IPR004564">
    <property type="entry name" value="OM_lipoprot_carrier_LolA-like"/>
</dbReference>
<feature type="chain" id="PRO_5008532587" description="Outer membrane lipoprotein carrier protein LolA" evidence="2">
    <location>
        <begin position="26"/>
        <end position="216"/>
    </location>
</feature>
<dbReference type="InterPro" id="IPR029046">
    <property type="entry name" value="LolA/LolB/LppX"/>
</dbReference>
<dbReference type="PANTHER" id="PTHR35869">
    <property type="entry name" value="OUTER-MEMBRANE LIPOPROTEIN CARRIER PROTEIN"/>
    <property type="match status" value="1"/>
</dbReference>
<sequence>MKKTINMRKNIIIAFTLFVSTLAFSQNAPKAQAILDKVSSELEQYKNITIEFTHTLENKAVNIKQTSKGSAVIQGDKYVLNYLNNIILFDEKNNYVISPENEEVNITPSSDISDESITPSKLLSFYKKGYTYQLDKKEGSVQFIKLTPTEKSEEVSHILLGVNTQNNQITSLTEVGTNGTDTNFTITSYKTNQQLAPNTFAFNKAKYESLGYYIND</sequence>
<dbReference type="STRING" id="1790137.AXE80_04995"/>
<gene>
    <name evidence="3" type="ORF">AXE80_04995</name>
</gene>
<name>A0A1B1Y4I7_9FLAO</name>
<accession>A0A1B1Y4I7</accession>
<organism evidence="3 4">
    <name type="scientific">Wenyingzhuangia fucanilytica</name>
    <dbReference type="NCBI Taxonomy" id="1790137"/>
    <lineage>
        <taxon>Bacteria</taxon>
        <taxon>Pseudomonadati</taxon>
        <taxon>Bacteroidota</taxon>
        <taxon>Flavobacteriia</taxon>
        <taxon>Flavobacteriales</taxon>
        <taxon>Flavobacteriaceae</taxon>
        <taxon>Wenyingzhuangia</taxon>
    </lineage>
</organism>